<dbReference type="PANTHER" id="PTHR44051:SF19">
    <property type="entry name" value="DISULFIDE-BOND OXIDOREDUCTASE YFCG"/>
    <property type="match status" value="1"/>
</dbReference>
<dbReference type="GO" id="GO:0016491">
    <property type="term" value="F:oxidoreductase activity"/>
    <property type="evidence" value="ECO:0007669"/>
    <property type="project" value="UniProtKB-KW"/>
</dbReference>
<dbReference type="Proteomes" id="UP000789752">
    <property type="component" value="Unassembled WGS sequence"/>
</dbReference>
<dbReference type="InterPro" id="IPR036249">
    <property type="entry name" value="Thioredoxin-like_sf"/>
</dbReference>
<dbReference type="InterPro" id="IPR010987">
    <property type="entry name" value="Glutathione-S-Trfase_C-like"/>
</dbReference>
<dbReference type="CDD" id="cd03048">
    <property type="entry name" value="GST_N_Ure2p_like"/>
    <property type="match status" value="1"/>
</dbReference>
<feature type="domain" description="GST C-terminal" evidence="3">
    <location>
        <begin position="90"/>
        <end position="219"/>
    </location>
</feature>
<dbReference type="EC" id="1.8.4.-" evidence="4"/>
<evidence type="ECO:0000259" key="2">
    <source>
        <dbReference type="PROSITE" id="PS50404"/>
    </source>
</evidence>
<keyword evidence="5" id="KW-1185">Reference proteome</keyword>
<dbReference type="PANTHER" id="PTHR44051">
    <property type="entry name" value="GLUTATHIONE S-TRANSFERASE-RELATED"/>
    <property type="match status" value="1"/>
</dbReference>
<dbReference type="Gene3D" id="3.40.30.10">
    <property type="entry name" value="Glutaredoxin"/>
    <property type="match status" value="1"/>
</dbReference>
<dbReference type="SUPFAM" id="SSF52833">
    <property type="entry name" value="Thioredoxin-like"/>
    <property type="match status" value="1"/>
</dbReference>
<dbReference type="PROSITE" id="PS50404">
    <property type="entry name" value="GST_NTER"/>
    <property type="match status" value="1"/>
</dbReference>
<evidence type="ECO:0000259" key="3">
    <source>
        <dbReference type="PROSITE" id="PS50405"/>
    </source>
</evidence>
<dbReference type="Pfam" id="PF00043">
    <property type="entry name" value="GST_C"/>
    <property type="match status" value="1"/>
</dbReference>
<dbReference type="SFLD" id="SFLDG00358">
    <property type="entry name" value="Main_(cytGST)"/>
    <property type="match status" value="1"/>
</dbReference>
<proteinExistence type="inferred from homology"/>
<keyword evidence="4" id="KW-0560">Oxidoreductase</keyword>
<dbReference type="InterPro" id="IPR036282">
    <property type="entry name" value="Glutathione-S-Trfase_C_sf"/>
</dbReference>
<dbReference type="PROSITE" id="PS50405">
    <property type="entry name" value="GST_CTER"/>
    <property type="match status" value="1"/>
</dbReference>
<accession>A0ABM8U0X5</accession>
<dbReference type="InterPro" id="IPR004046">
    <property type="entry name" value="GST_C"/>
</dbReference>
<reference evidence="4 5" key="1">
    <citation type="submission" date="2021-04" db="EMBL/GenBank/DDBJ databases">
        <authorList>
            <person name="Vanwijnsberghe S."/>
        </authorList>
    </citation>
    <scope>NUCLEOTIDE SEQUENCE [LARGE SCALE GENOMIC DNA]</scope>
    <source>
        <strain evidence="4 5">LMG 32171</strain>
    </source>
</reference>
<dbReference type="Pfam" id="PF02798">
    <property type="entry name" value="GST_N"/>
    <property type="match status" value="1"/>
</dbReference>
<dbReference type="SFLD" id="SFLDS00019">
    <property type="entry name" value="Glutathione_Transferase_(cytos"/>
    <property type="match status" value="1"/>
</dbReference>
<evidence type="ECO:0000313" key="4">
    <source>
        <dbReference type="EMBL" id="CAG4892876.1"/>
    </source>
</evidence>
<dbReference type="SFLD" id="SFLDG01151">
    <property type="entry name" value="Main.2:_Nu-like"/>
    <property type="match status" value="1"/>
</dbReference>
<name>A0ABM8U0X5_9BURK</name>
<gene>
    <name evidence="4" type="primary">yfcG_1</name>
    <name evidence="4" type="ORF">R54767_01435</name>
</gene>
<protein>
    <submittedName>
        <fullName evidence="4">Disulfide-bond oxidoreductase YfcG</fullName>
        <ecNumber evidence="4">1.8.4.-</ecNumber>
    </submittedName>
</protein>
<organism evidence="4 5">
    <name type="scientific">Paraburkholderia gardini</name>
    <dbReference type="NCBI Taxonomy" id="2823469"/>
    <lineage>
        <taxon>Bacteria</taxon>
        <taxon>Pseudomonadati</taxon>
        <taxon>Pseudomonadota</taxon>
        <taxon>Betaproteobacteria</taxon>
        <taxon>Burkholderiales</taxon>
        <taxon>Burkholderiaceae</taxon>
        <taxon>Paraburkholderia</taxon>
    </lineage>
</organism>
<dbReference type="Gene3D" id="1.20.1050.10">
    <property type="match status" value="1"/>
</dbReference>
<dbReference type="InterPro" id="IPR040079">
    <property type="entry name" value="Glutathione_S-Trfase"/>
</dbReference>
<evidence type="ECO:0000313" key="5">
    <source>
        <dbReference type="Proteomes" id="UP000789752"/>
    </source>
</evidence>
<evidence type="ECO:0000256" key="1">
    <source>
        <dbReference type="RuleBase" id="RU003494"/>
    </source>
</evidence>
<dbReference type="RefSeq" id="WP_228976447.1">
    <property type="nucleotide sequence ID" value="NZ_CAJQYY010000006.1"/>
</dbReference>
<comment type="caution">
    <text evidence="4">The sequence shown here is derived from an EMBL/GenBank/DDBJ whole genome shotgun (WGS) entry which is preliminary data.</text>
</comment>
<sequence length="228" mass="25899">MIDLHYWTTPNGHKITMFLEETGLPYNIVPINLVKNEQFEPKFLEIAPNNKMPAIMDHDPIGGGAPISIFESGAILQYLAEKTGKLMPQDIRARVEVNQWLFWQVAGLGPMAGQLIFFLRSSEKYPFGIERFTKETQRLYGVLNKRLEERDWLAGDAYSIADIAVYTWAAPYSLFGLDLDEYPAIERWLEAIASRPATERAYAIAKDLNPLAPQPVRRAEREAARLAS</sequence>
<dbReference type="InterPro" id="IPR004045">
    <property type="entry name" value="Glutathione_S-Trfase_N"/>
</dbReference>
<comment type="similarity">
    <text evidence="1">Belongs to the GST superfamily.</text>
</comment>
<feature type="domain" description="GST N-terminal" evidence="2">
    <location>
        <begin position="1"/>
        <end position="87"/>
    </location>
</feature>
<dbReference type="SUPFAM" id="SSF47616">
    <property type="entry name" value="GST C-terminal domain-like"/>
    <property type="match status" value="1"/>
</dbReference>
<dbReference type="EMBL" id="CAJQYY010000006">
    <property type="protein sequence ID" value="CAG4892876.1"/>
    <property type="molecule type" value="Genomic_DNA"/>
</dbReference>